<dbReference type="GO" id="GO:0005886">
    <property type="term" value="C:plasma membrane"/>
    <property type="evidence" value="ECO:0007669"/>
    <property type="project" value="UniProtKB-SubCell"/>
</dbReference>
<evidence type="ECO:0000256" key="1">
    <source>
        <dbReference type="ARBA" id="ARBA00000085"/>
    </source>
</evidence>
<dbReference type="OrthoDB" id="9809766at2"/>
<dbReference type="RefSeq" id="WP_070123736.1">
    <property type="nucleotide sequence ID" value="NZ_MDHN01000007.1"/>
</dbReference>
<protein>
    <recommendedName>
        <fullName evidence="14">Sensor protein</fullName>
        <ecNumber evidence="14">2.7.13.3</ecNumber>
    </recommendedName>
</protein>
<evidence type="ECO:0000313" key="16">
    <source>
        <dbReference type="EMBL" id="OFC72206.1"/>
    </source>
</evidence>
<dbReference type="InterPro" id="IPR006290">
    <property type="entry name" value="CztS_silS_copS"/>
</dbReference>
<dbReference type="GO" id="GO:0000155">
    <property type="term" value="F:phosphorelay sensor kinase activity"/>
    <property type="evidence" value="ECO:0007669"/>
    <property type="project" value="InterPro"/>
</dbReference>
<dbReference type="EC" id="2.7.13.3" evidence="14"/>
<dbReference type="PROSITE" id="PS50109">
    <property type="entry name" value="HIS_KIN"/>
    <property type="match status" value="1"/>
</dbReference>
<dbReference type="InterPro" id="IPR036890">
    <property type="entry name" value="HATPase_C_sf"/>
</dbReference>
<keyword evidence="10 14" id="KW-0067">ATP-binding</keyword>
<dbReference type="SUPFAM" id="SSF47384">
    <property type="entry name" value="Homodimeric domain of signal transducing histidine kinase"/>
    <property type="match status" value="1"/>
</dbReference>
<dbReference type="GO" id="GO:0005524">
    <property type="term" value="F:ATP binding"/>
    <property type="evidence" value="ECO:0007669"/>
    <property type="project" value="UniProtKB-KW"/>
</dbReference>
<gene>
    <name evidence="16" type="ORF">BFC18_04430</name>
</gene>
<keyword evidence="11 14" id="KW-1133">Transmembrane helix</keyword>
<dbReference type="SMART" id="SM00388">
    <property type="entry name" value="HisKA"/>
    <property type="match status" value="1"/>
</dbReference>
<evidence type="ECO:0000256" key="13">
    <source>
        <dbReference type="ARBA" id="ARBA00023136"/>
    </source>
</evidence>
<comment type="catalytic activity">
    <reaction evidence="1 14">
        <text>ATP + protein L-histidine = ADP + protein N-phospho-L-histidine.</text>
        <dbReference type="EC" id="2.7.13.3"/>
    </reaction>
</comment>
<evidence type="ECO:0000256" key="9">
    <source>
        <dbReference type="ARBA" id="ARBA00022777"/>
    </source>
</evidence>
<feature type="domain" description="Histidine kinase" evidence="15">
    <location>
        <begin position="250"/>
        <end position="461"/>
    </location>
</feature>
<sequence length="461" mass="51400">MFKWWKSNHYSISARQAVIFASAAILIVSMYALTLRYTLHDAIRTQMHQELTFREKLVLPTIQNYADEGRWDALNDELERISAIEGHRVQYWVKPAIQTFSEAPELPDNVVWENLPIGYSKVSVSEEICSLYLLNTELTLSSGNSRLALLVAIDSTPYMGTFDSFNQKMFFLTLFGACLVALLGYVISRAGMKPVNALSIQSGKIEPGVNGQRLDTQVLPLELQPLGASFNGVLERQEVAWQQLESFNANVAHELKTPLTNLIGQTQLAISKRRCREELEELLYSNLEELDRLTRIVNDMLFLSRSQSGQTPLLKEPVDLAVEANKIIEYLEPNFHEKALRVSCTGSGKAQVDRGLFHRALGNLIENAIQYAEPDTTILIHVEVNAGQASISVTNTGEAIEDTVKANLFDRFFRADPSRNGSSARHGLGLSIVKAIATLHGGNAFVSTSEQQNTFGFFVNC</sequence>
<dbReference type="Proteomes" id="UP000175691">
    <property type="component" value="Unassembled WGS sequence"/>
</dbReference>
<dbReference type="InterPro" id="IPR003594">
    <property type="entry name" value="HATPase_dom"/>
</dbReference>
<keyword evidence="17" id="KW-1185">Reference proteome</keyword>
<dbReference type="STRING" id="1656094.BFC18_04430"/>
<dbReference type="PRINTS" id="PR00344">
    <property type="entry name" value="BCTRLSENSOR"/>
</dbReference>
<evidence type="ECO:0000256" key="7">
    <source>
        <dbReference type="ARBA" id="ARBA00022692"/>
    </source>
</evidence>
<evidence type="ECO:0000256" key="2">
    <source>
        <dbReference type="ARBA" id="ARBA00004533"/>
    </source>
</evidence>
<dbReference type="AlphaFoldDB" id="A0A1E7ZFD6"/>
<dbReference type="NCBIfam" id="TIGR01386">
    <property type="entry name" value="cztS_silS_copS"/>
    <property type="match status" value="1"/>
</dbReference>
<keyword evidence="8 14" id="KW-0547">Nucleotide-binding</keyword>
<dbReference type="CDD" id="cd00082">
    <property type="entry name" value="HisKA"/>
    <property type="match status" value="1"/>
</dbReference>
<dbReference type="EMBL" id="MDHN01000007">
    <property type="protein sequence ID" value="OFC72206.1"/>
    <property type="molecule type" value="Genomic_DNA"/>
</dbReference>
<evidence type="ECO:0000256" key="11">
    <source>
        <dbReference type="ARBA" id="ARBA00022989"/>
    </source>
</evidence>
<keyword evidence="7 14" id="KW-0812">Transmembrane</keyword>
<evidence type="ECO:0000256" key="14">
    <source>
        <dbReference type="RuleBase" id="RU364088"/>
    </source>
</evidence>
<evidence type="ECO:0000256" key="10">
    <source>
        <dbReference type="ARBA" id="ARBA00022840"/>
    </source>
</evidence>
<keyword evidence="5" id="KW-0597">Phosphoprotein</keyword>
<dbReference type="CDD" id="cd00075">
    <property type="entry name" value="HATPase"/>
    <property type="match status" value="1"/>
</dbReference>
<dbReference type="SMART" id="SM00387">
    <property type="entry name" value="HATPase_c"/>
    <property type="match status" value="1"/>
</dbReference>
<keyword evidence="6 14" id="KW-0808">Transferase</keyword>
<accession>A0A1E7ZFD6</accession>
<feature type="transmembrane region" description="Helical" evidence="14">
    <location>
        <begin position="12"/>
        <end position="34"/>
    </location>
</feature>
<keyword evidence="4 14" id="KW-0997">Cell inner membrane</keyword>
<evidence type="ECO:0000256" key="8">
    <source>
        <dbReference type="ARBA" id="ARBA00022741"/>
    </source>
</evidence>
<evidence type="ECO:0000256" key="6">
    <source>
        <dbReference type="ARBA" id="ARBA00022679"/>
    </source>
</evidence>
<reference evidence="16 17" key="1">
    <citation type="submission" date="2016-08" db="EMBL/GenBank/DDBJ databases">
        <authorList>
            <person name="Seilhamer J.J."/>
        </authorList>
    </citation>
    <scope>NUCLEOTIDE SEQUENCE [LARGE SCALE GENOMIC DNA]</scope>
    <source>
        <strain evidence="16 17">KCTC 42603</strain>
    </source>
</reference>
<evidence type="ECO:0000256" key="3">
    <source>
        <dbReference type="ARBA" id="ARBA00022475"/>
    </source>
</evidence>
<dbReference type="Gene3D" id="1.10.287.130">
    <property type="match status" value="1"/>
</dbReference>
<keyword evidence="13 14" id="KW-0472">Membrane</keyword>
<dbReference type="Pfam" id="PF02518">
    <property type="entry name" value="HATPase_c"/>
    <property type="match status" value="1"/>
</dbReference>
<dbReference type="FunFam" id="1.10.287.130:FF:000001">
    <property type="entry name" value="Two-component sensor histidine kinase"/>
    <property type="match status" value="1"/>
</dbReference>
<comment type="function">
    <text evidence="14">Member of a two-component regulatory system.</text>
</comment>
<organism evidence="16 17">
    <name type="scientific">Alteromonas confluentis</name>
    <dbReference type="NCBI Taxonomy" id="1656094"/>
    <lineage>
        <taxon>Bacteria</taxon>
        <taxon>Pseudomonadati</taxon>
        <taxon>Pseudomonadota</taxon>
        <taxon>Gammaproteobacteria</taxon>
        <taxon>Alteromonadales</taxon>
        <taxon>Alteromonadaceae</taxon>
        <taxon>Alteromonas/Salinimonas group</taxon>
        <taxon>Alteromonas</taxon>
    </lineage>
</organism>
<dbReference type="Pfam" id="PF00512">
    <property type="entry name" value="HisKA"/>
    <property type="match status" value="1"/>
</dbReference>
<dbReference type="InterPro" id="IPR005467">
    <property type="entry name" value="His_kinase_dom"/>
</dbReference>
<evidence type="ECO:0000256" key="5">
    <source>
        <dbReference type="ARBA" id="ARBA00022553"/>
    </source>
</evidence>
<comment type="subcellular location">
    <subcellularLocation>
        <location evidence="2 14">Cell inner membrane</location>
    </subcellularLocation>
</comment>
<keyword evidence="3 14" id="KW-1003">Cell membrane</keyword>
<dbReference type="SUPFAM" id="SSF55874">
    <property type="entry name" value="ATPase domain of HSP90 chaperone/DNA topoisomerase II/histidine kinase"/>
    <property type="match status" value="1"/>
</dbReference>
<dbReference type="PANTHER" id="PTHR45436:SF9">
    <property type="entry name" value="SENSOR PROTEIN"/>
    <property type="match status" value="1"/>
</dbReference>
<comment type="caution">
    <text evidence="16">The sequence shown here is derived from an EMBL/GenBank/DDBJ whole genome shotgun (WGS) entry which is preliminary data.</text>
</comment>
<evidence type="ECO:0000256" key="12">
    <source>
        <dbReference type="ARBA" id="ARBA00023012"/>
    </source>
</evidence>
<feature type="transmembrane region" description="Helical" evidence="14">
    <location>
        <begin position="169"/>
        <end position="187"/>
    </location>
</feature>
<dbReference type="InterPro" id="IPR003661">
    <property type="entry name" value="HisK_dim/P_dom"/>
</dbReference>
<dbReference type="InterPro" id="IPR036097">
    <property type="entry name" value="HisK_dim/P_sf"/>
</dbReference>
<proteinExistence type="predicted"/>
<evidence type="ECO:0000259" key="15">
    <source>
        <dbReference type="PROSITE" id="PS50109"/>
    </source>
</evidence>
<keyword evidence="9 14" id="KW-0418">Kinase</keyword>
<name>A0A1E7ZFD6_9ALTE</name>
<dbReference type="InterPro" id="IPR004358">
    <property type="entry name" value="Sig_transdc_His_kin-like_C"/>
</dbReference>
<dbReference type="InterPro" id="IPR050428">
    <property type="entry name" value="TCS_sensor_his_kinase"/>
</dbReference>
<dbReference type="Gene3D" id="3.30.565.10">
    <property type="entry name" value="Histidine kinase-like ATPase, C-terminal domain"/>
    <property type="match status" value="1"/>
</dbReference>
<dbReference type="PANTHER" id="PTHR45436">
    <property type="entry name" value="SENSOR HISTIDINE KINASE YKOH"/>
    <property type="match status" value="1"/>
</dbReference>
<evidence type="ECO:0000256" key="4">
    <source>
        <dbReference type="ARBA" id="ARBA00022519"/>
    </source>
</evidence>
<keyword evidence="12 14" id="KW-0902">Two-component regulatory system</keyword>
<evidence type="ECO:0000313" key="17">
    <source>
        <dbReference type="Proteomes" id="UP000175691"/>
    </source>
</evidence>